<dbReference type="GO" id="GO:0016787">
    <property type="term" value="F:hydrolase activity"/>
    <property type="evidence" value="ECO:0007669"/>
    <property type="project" value="UniProtKB-KW"/>
</dbReference>
<evidence type="ECO:0000313" key="6">
    <source>
        <dbReference type="EMBL" id="PKQ28090.1"/>
    </source>
</evidence>
<evidence type="ECO:0000313" key="7">
    <source>
        <dbReference type="Proteomes" id="UP000233654"/>
    </source>
</evidence>
<name>A0A2N3G5U8_9ACTN</name>
<sequence length="112" mass="12737">MSRDEALFLDILLAARDAVSYLGDLDFPAFEKSGLHQDAVVRALEVIGEAAGRLSEEAKRANSRVPWHEITGMRNSLIHEYFRVDLEEVWFTVKNDIPRLVEEMEKLVPPEG</sequence>
<evidence type="ECO:0000256" key="2">
    <source>
        <dbReference type="ARBA" id="ARBA00022649"/>
    </source>
</evidence>
<protein>
    <recommendedName>
        <fullName evidence="8">DUF86 domain-containing protein</fullName>
    </recommendedName>
</protein>
<dbReference type="Proteomes" id="UP000233654">
    <property type="component" value="Unassembled WGS sequence"/>
</dbReference>
<dbReference type="EMBL" id="PHEX01000033">
    <property type="protein sequence ID" value="PKQ28090.1"/>
    <property type="molecule type" value="Genomic_DNA"/>
</dbReference>
<evidence type="ECO:0000256" key="4">
    <source>
        <dbReference type="ARBA" id="ARBA00022741"/>
    </source>
</evidence>
<dbReference type="PANTHER" id="PTHR34139:SF1">
    <property type="entry name" value="RNASE MJ1380-RELATED"/>
    <property type="match status" value="1"/>
</dbReference>
<dbReference type="Pfam" id="PF01934">
    <property type="entry name" value="HepT-like"/>
    <property type="match status" value="1"/>
</dbReference>
<keyword evidence="3" id="KW-0540">Nuclease</keyword>
<dbReference type="GO" id="GO:0110001">
    <property type="term" value="C:toxin-antitoxin complex"/>
    <property type="evidence" value="ECO:0007669"/>
    <property type="project" value="InterPro"/>
</dbReference>
<evidence type="ECO:0000256" key="5">
    <source>
        <dbReference type="ARBA" id="ARBA00022801"/>
    </source>
</evidence>
<gene>
    <name evidence="6" type="ORF">CVT63_04635</name>
</gene>
<evidence type="ECO:0000256" key="1">
    <source>
        <dbReference type="ARBA" id="ARBA00022553"/>
    </source>
</evidence>
<keyword evidence="5" id="KW-0378">Hydrolase</keyword>
<accession>A0A2N3G5U8</accession>
<keyword evidence="4" id="KW-0547">Nucleotide-binding</keyword>
<dbReference type="AlphaFoldDB" id="A0A2N3G5U8"/>
<dbReference type="InterPro" id="IPR008201">
    <property type="entry name" value="HepT-like"/>
</dbReference>
<reference evidence="6 7" key="1">
    <citation type="journal article" date="2017" name="ISME J.">
        <title>Potential for microbial H2 and metal transformations associated with novel bacteria and archaea in deep terrestrial subsurface sediments.</title>
        <authorList>
            <person name="Hernsdorf A.W."/>
            <person name="Amano Y."/>
            <person name="Miyakawa K."/>
            <person name="Ise K."/>
            <person name="Suzuki Y."/>
            <person name="Anantharaman K."/>
            <person name="Probst A."/>
            <person name="Burstein D."/>
            <person name="Thomas B.C."/>
            <person name="Banfield J.F."/>
        </authorList>
    </citation>
    <scope>NUCLEOTIDE SEQUENCE [LARGE SCALE GENOMIC DNA]</scope>
    <source>
        <strain evidence="6">HGW-Actinobacteria-3</strain>
    </source>
</reference>
<evidence type="ECO:0000256" key="3">
    <source>
        <dbReference type="ARBA" id="ARBA00022722"/>
    </source>
</evidence>
<dbReference type="PANTHER" id="PTHR34139">
    <property type="entry name" value="UPF0331 PROTEIN MJ0127"/>
    <property type="match status" value="1"/>
</dbReference>
<comment type="caution">
    <text evidence="6">The sequence shown here is derived from an EMBL/GenBank/DDBJ whole genome shotgun (WGS) entry which is preliminary data.</text>
</comment>
<dbReference type="GO" id="GO:0004540">
    <property type="term" value="F:RNA nuclease activity"/>
    <property type="evidence" value="ECO:0007669"/>
    <property type="project" value="InterPro"/>
</dbReference>
<keyword evidence="2" id="KW-1277">Toxin-antitoxin system</keyword>
<organism evidence="6 7">
    <name type="scientific">Candidatus Anoxymicrobium japonicum</name>
    <dbReference type="NCBI Taxonomy" id="2013648"/>
    <lineage>
        <taxon>Bacteria</taxon>
        <taxon>Bacillati</taxon>
        <taxon>Actinomycetota</taxon>
        <taxon>Candidatus Geothermincolia</taxon>
        <taxon>Candidatus Geothermincolales</taxon>
        <taxon>Candidatus Anoxymicrobiaceae</taxon>
        <taxon>Candidatus Anoxymicrobium</taxon>
    </lineage>
</organism>
<evidence type="ECO:0008006" key="8">
    <source>
        <dbReference type="Google" id="ProtNLM"/>
    </source>
</evidence>
<proteinExistence type="predicted"/>
<dbReference type="InterPro" id="IPR051813">
    <property type="entry name" value="HepT_RNase_toxin"/>
</dbReference>
<keyword evidence="1" id="KW-0597">Phosphoprotein</keyword>
<dbReference type="GO" id="GO:0000166">
    <property type="term" value="F:nucleotide binding"/>
    <property type="evidence" value="ECO:0007669"/>
    <property type="project" value="UniProtKB-KW"/>
</dbReference>